<gene>
    <name evidence="2" type="ORF">NA56DRAFT_712254</name>
</gene>
<dbReference type="Proteomes" id="UP000235672">
    <property type="component" value="Unassembled WGS sequence"/>
</dbReference>
<dbReference type="OrthoDB" id="3575984at2759"/>
<dbReference type="EMBL" id="KZ613534">
    <property type="protein sequence ID" value="PMD13219.1"/>
    <property type="molecule type" value="Genomic_DNA"/>
</dbReference>
<name>A0A2J6PGX5_9HELO</name>
<organism evidence="2 3">
    <name type="scientific">Hyaloscypha hepaticicola</name>
    <dbReference type="NCBI Taxonomy" id="2082293"/>
    <lineage>
        <taxon>Eukaryota</taxon>
        <taxon>Fungi</taxon>
        <taxon>Dikarya</taxon>
        <taxon>Ascomycota</taxon>
        <taxon>Pezizomycotina</taxon>
        <taxon>Leotiomycetes</taxon>
        <taxon>Helotiales</taxon>
        <taxon>Hyaloscyphaceae</taxon>
        <taxon>Hyaloscypha</taxon>
    </lineage>
</organism>
<feature type="compositionally biased region" description="Low complexity" evidence="1">
    <location>
        <begin position="14"/>
        <end position="30"/>
    </location>
</feature>
<protein>
    <submittedName>
        <fullName evidence="2">Uncharacterized protein</fullName>
    </submittedName>
</protein>
<dbReference type="AlphaFoldDB" id="A0A2J6PGX5"/>
<evidence type="ECO:0000313" key="3">
    <source>
        <dbReference type="Proteomes" id="UP000235672"/>
    </source>
</evidence>
<evidence type="ECO:0000313" key="2">
    <source>
        <dbReference type="EMBL" id="PMD13219.1"/>
    </source>
</evidence>
<keyword evidence="3" id="KW-1185">Reference proteome</keyword>
<feature type="region of interest" description="Disordered" evidence="1">
    <location>
        <begin position="1"/>
        <end position="32"/>
    </location>
</feature>
<sequence>MTSSNVDLASPEPSLRATRSTSATTSQLQSVPNAFSRIMDKGKGHSLVLRDSCSRPMPAYNSNYNLYAIPNEDTPGGYSPYVFKEPLFDDRPIVVNKLPKNCILAPPLKRPRTSWVWPLGYAIPNSSRELFPVFEHILTHFENLTKQVENGEFDGYPGIARSINEIWNKAKVYYGKIDQSVTWIFSTVMNSRFKMKYFEDKWTGSESHFLRTAKPKVKKLWDNSGRSSTGRINQDVIAEGSVRLILGRTAAMAFDFLAVPAMSSECERDDYYGIKNA</sequence>
<evidence type="ECO:0000256" key="1">
    <source>
        <dbReference type="SAM" id="MobiDB-lite"/>
    </source>
</evidence>
<proteinExistence type="predicted"/>
<accession>A0A2J6PGX5</accession>
<reference evidence="2 3" key="1">
    <citation type="submission" date="2016-05" db="EMBL/GenBank/DDBJ databases">
        <title>A degradative enzymes factory behind the ericoid mycorrhizal symbiosis.</title>
        <authorList>
            <consortium name="DOE Joint Genome Institute"/>
            <person name="Martino E."/>
            <person name="Morin E."/>
            <person name="Grelet G."/>
            <person name="Kuo A."/>
            <person name="Kohler A."/>
            <person name="Daghino S."/>
            <person name="Barry K."/>
            <person name="Choi C."/>
            <person name="Cichocki N."/>
            <person name="Clum A."/>
            <person name="Copeland A."/>
            <person name="Hainaut M."/>
            <person name="Haridas S."/>
            <person name="Labutti K."/>
            <person name="Lindquist E."/>
            <person name="Lipzen A."/>
            <person name="Khouja H.-R."/>
            <person name="Murat C."/>
            <person name="Ohm R."/>
            <person name="Olson A."/>
            <person name="Spatafora J."/>
            <person name="Veneault-Fourrey C."/>
            <person name="Henrissat B."/>
            <person name="Grigoriev I."/>
            <person name="Martin F."/>
            <person name="Perotto S."/>
        </authorList>
    </citation>
    <scope>NUCLEOTIDE SEQUENCE [LARGE SCALE GENOMIC DNA]</scope>
    <source>
        <strain evidence="2 3">UAMH 7357</strain>
    </source>
</reference>